<dbReference type="PANTHER" id="PTHR43566">
    <property type="entry name" value="CONSERVED PROTEIN"/>
    <property type="match status" value="1"/>
</dbReference>
<dbReference type="PANTHER" id="PTHR43566:SF2">
    <property type="entry name" value="DUF4143 DOMAIN-CONTAINING PROTEIN"/>
    <property type="match status" value="1"/>
</dbReference>
<protein>
    <submittedName>
        <fullName evidence="3">DUF4143 domain-containing protein</fullName>
    </submittedName>
</protein>
<feature type="region of interest" description="Disordered" evidence="1">
    <location>
        <begin position="151"/>
        <end position="175"/>
    </location>
</feature>
<evidence type="ECO:0000313" key="3">
    <source>
        <dbReference type="EMBL" id="MBZ0160206.1"/>
    </source>
</evidence>
<organism evidence="3 4">
    <name type="scientific">Candidatus Methylomirabilis tolerans</name>
    <dbReference type="NCBI Taxonomy" id="3123416"/>
    <lineage>
        <taxon>Bacteria</taxon>
        <taxon>Candidatus Methylomirabilota</taxon>
        <taxon>Candidatus Methylomirabilia</taxon>
        <taxon>Candidatus Methylomirabilales</taxon>
        <taxon>Candidatus Methylomirabilaceae</taxon>
        <taxon>Candidatus Methylomirabilis</taxon>
    </lineage>
</organism>
<comment type="caution">
    <text evidence="3">The sequence shown here is derived from an EMBL/GenBank/DDBJ whole genome shotgun (WGS) entry which is preliminary data.</text>
</comment>
<feature type="non-terminal residue" evidence="3">
    <location>
        <position position="236"/>
    </location>
</feature>
<sequence>MSCQPASHRILEDLLIAFRVPVFTKRAKRHLVAHPKFYYFDAGVFQAIRPRGPLDAPEQIHGAALETLFLQHVRAINDCRDLDYRRHYWRTGTGDEVDCVLYGERGLRAFEVKMAHNVRPDDLRALLRFRADCPEAKAHLLYLVPDRSRGAPISPVDSGTATAGDGVRPHQDAARRGDIGDRLWVSESGAWPLSLDPAAGEATVRDGSGSPPHHGDGVSTYPAEPGLPRPPDDRDP</sequence>
<dbReference type="InterPro" id="IPR025420">
    <property type="entry name" value="DUF4143"/>
</dbReference>
<reference evidence="3 4" key="1">
    <citation type="journal article" date="2021" name="bioRxiv">
        <title>Unraveling nitrogen, sulfur and carbon metabolic pathways and microbial community transcriptional responses to substrate deprivation and toxicity stresses in a bioreactor mimicking anoxic brackish coastal sediment conditions.</title>
        <authorList>
            <person name="Martins P.D."/>
            <person name="Echeveste M.J."/>
            <person name="Arshad A."/>
            <person name="Kurth J."/>
            <person name="Ouboter H."/>
            <person name="Jetten M.S.M."/>
            <person name="Welte C.U."/>
        </authorList>
    </citation>
    <scope>NUCLEOTIDE SEQUENCE [LARGE SCALE GENOMIC DNA]</scope>
    <source>
        <strain evidence="3">MAG_38</strain>
    </source>
</reference>
<dbReference type="Proteomes" id="UP001197609">
    <property type="component" value="Unassembled WGS sequence"/>
</dbReference>
<name>A0AAJ1AKJ3_9BACT</name>
<dbReference type="AlphaFoldDB" id="A0AAJ1AKJ3"/>
<evidence type="ECO:0000259" key="2">
    <source>
        <dbReference type="Pfam" id="PF13635"/>
    </source>
</evidence>
<feature type="region of interest" description="Disordered" evidence="1">
    <location>
        <begin position="195"/>
        <end position="236"/>
    </location>
</feature>
<proteinExistence type="predicted"/>
<evidence type="ECO:0000313" key="4">
    <source>
        <dbReference type="Proteomes" id="UP001197609"/>
    </source>
</evidence>
<dbReference type="Pfam" id="PF13635">
    <property type="entry name" value="DUF4143"/>
    <property type="match status" value="1"/>
</dbReference>
<feature type="domain" description="DUF4143" evidence="2">
    <location>
        <begin position="9"/>
        <end position="114"/>
    </location>
</feature>
<evidence type="ECO:0000256" key="1">
    <source>
        <dbReference type="SAM" id="MobiDB-lite"/>
    </source>
</evidence>
<gene>
    <name evidence="3" type="ORF">K8G79_08740</name>
</gene>
<accession>A0AAJ1AKJ3</accession>
<dbReference type="EMBL" id="JAIOIU010000103">
    <property type="protein sequence ID" value="MBZ0160206.1"/>
    <property type="molecule type" value="Genomic_DNA"/>
</dbReference>